<name>A0A3M6UA40_POCDA</name>
<evidence type="ECO:0000313" key="1">
    <source>
        <dbReference type="EMBL" id="RMX50394.1"/>
    </source>
</evidence>
<gene>
    <name evidence="1" type="ORF">pdam_00010439</name>
</gene>
<reference evidence="1 2" key="1">
    <citation type="journal article" date="2018" name="Sci. Rep.">
        <title>Comparative analysis of the Pocillopora damicornis genome highlights role of immune system in coral evolution.</title>
        <authorList>
            <person name="Cunning R."/>
            <person name="Bay R.A."/>
            <person name="Gillette P."/>
            <person name="Baker A.C."/>
            <person name="Traylor-Knowles N."/>
        </authorList>
    </citation>
    <scope>NUCLEOTIDE SEQUENCE [LARGE SCALE GENOMIC DNA]</scope>
    <source>
        <strain evidence="1">RSMAS</strain>
        <tissue evidence="1">Whole animal</tissue>
    </source>
</reference>
<keyword evidence="2" id="KW-1185">Reference proteome</keyword>
<protein>
    <submittedName>
        <fullName evidence="1">Uncharacterized protein</fullName>
    </submittedName>
</protein>
<dbReference type="OrthoDB" id="5986176at2759"/>
<comment type="caution">
    <text evidence="1">The sequence shown here is derived from an EMBL/GenBank/DDBJ whole genome shotgun (WGS) entry which is preliminary data.</text>
</comment>
<dbReference type="Proteomes" id="UP000275408">
    <property type="component" value="Unassembled WGS sequence"/>
</dbReference>
<proteinExistence type="predicted"/>
<dbReference type="EMBL" id="RCHS01001970">
    <property type="protein sequence ID" value="RMX50394.1"/>
    <property type="molecule type" value="Genomic_DNA"/>
</dbReference>
<evidence type="ECO:0000313" key="2">
    <source>
        <dbReference type="Proteomes" id="UP000275408"/>
    </source>
</evidence>
<accession>A0A3M6UA40</accession>
<sequence length="126" mass="14334">MTRAQIALWSAKSVGLEVESIATKEVKTGSKHNAKMVSDEQQENTATGLDSLLKEEKEKLDQILFLLDKFFVGDLFYHELSMINDDLPKSYLIKQWHDMSHIISTPGRAEGAEVSFKNFSRKECKI</sequence>
<organism evidence="1 2">
    <name type="scientific">Pocillopora damicornis</name>
    <name type="common">Cauliflower coral</name>
    <name type="synonym">Millepora damicornis</name>
    <dbReference type="NCBI Taxonomy" id="46731"/>
    <lineage>
        <taxon>Eukaryota</taxon>
        <taxon>Metazoa</taxon>
        <taxon>Cnidaria</taxon>
        <taxon>Anthozoa</taxon>
        <taxon>Hexacorallia</taxon>
        <taxon>Scleractinia</taxon>
        <taxon>Astrocoeniina</taxon>
        <taxon>Pocilloporidae</taxon>
        <taxon>Pocillopora</taxon>
    </lineage>
</organism>
<dbReference type="AlphaFoldDB" id="A0A3M6UA40"/>